<accession>A0A917CKY7</accession>
<name>A0A917CKY7_9BACL</name>
<dbReference type="NCBIfam" id="TIGR03061">
    <property type="entry name" value="pip_yhgE_Nterm"/>
    <property type="match status" value="1"/>
</dbReference>
<evidence type="ECO:0000256" key="2">
    <source>
        <dbReference type="ARBA" id="ARBA00022692"/>
    </source>
</evidence>
<dbReference type="GO" id="GO:0140359">
    <property type="term" value="F:ABC-type transporter activity"/>
    <property type="evidence" value="ECO:0007669"/>
    <property type="project" value="InterPro"/>
</dbReference>
<dbReference type="NCBIfam" id="TIGR03062">
    <property type="entry name" value="pip_yhgE_Cterm"/>
    <property type="match status" value="1"/>
</dbReference>
<feature type="transmembrane region" description="Helical" evidence="5">
    <location>
        <begin position="611"/>
        <end position="631"/>
    </location>
</feature>
<dbReference type="GO" id="GO:0016020">
    <property type="term" value="C:membrane"/>
    <property type="evidence" value="ECO:0007669"/>
    <property type="project" value="UniProtKB-SubCell"/>
</dbReference>
<feature type="transmembrane region" description="Helical" evidence="5">
    <location>
        <begin position="452"/>
        <end position="472"/>
    </location>
</feature>
<feature type="transmembrane region" description="Helical" evidence="5">
    <location>
        <begin position="21"/>
        <end position="44"/>
    </location>
</feature>
<feature type="transmembrane region" description="Helical" evidence="5">
    <location>
        <begin position="526"/>
        <end position="545"/>
    </location>
</feature>
<protein>
    <submittedName>
        <fullName evidence="8">Phage infection protein</fullName>
    </submittedName>
</protein>
<evidence type="ECO:0000256" key="1">
    <source>
        <dbReference type="ARBA" id="ARBA00004141"/>
    </source>
</evidence>
<dbReference type="Pfam" id="PF12698">
    <property type="entry name" value="ABC2_membrane_3"/>
    <property type="match status" value="1"/>
</dbReference>
<organism evidence="8 9">
    <name type="scientific">Paenibacillus abyssi</name>
    <dbReference type="NCBI Taxonomy" id="1340531"/>
    <lineage>
        <taxon>Bacteria</taxon>
        <taxon>Bacillati</taxon>
        <taxon>Bacillota</taxon>
        <taxon>Bacilli</taxon>
        <taxon>Bacillales</taxon>
        <taxon>Paenibacillaceae</taxon>
        <taxon>Paenibacillus</taxon>
    </lineage>
</organism>
<keyword evidence="3 5" id="KW-1133">Transmembrane helix</keyword>
<feature type="transmembrane region" description="Helical" evidence="5">
    <location>
        <begin position="492"/>
        <end position="514"/>
    </location>
</feature>
<dbReference type="RefSeq" id="WP_188529000.1">
    <property type="nucleotide sequence ID" value="NZ_BMGR01000002.1"/>
</dbReference>
<evidence type="ECO:0000256" key="3">
    <source>
        <dbReference type="ARBA" id="ARBA00022989"/>
    </source>
</evidence>
<feature type="transmembrane region" description="Helical" evidence="5">
    <location>
        <begin position="552"/>
        <end position="571"/>
    </location>
</feature>
<dbReference type="Proteomes" id="UP000644756">
    <property type="component" value="Unassembled WGS sequence"/>
</dbReference>
<reference evidence="8" key="1">
    <citation type="journal article" date="2014" name="Int. J. Syst. Evol. Microbiol.">
        <title>Complete genome sequence of Corynebacterium casei LMG S-19264T (=DSM 44701T), isolated from a smear-ripened cheese.</title>
        <authorList>
            <consortium name="US DOE Joint Genome Institute (JGI-PGF)"/>
            <person name="Walter F."/>
            <person name="Albersmeier A."/>
            <person name="Kalinowski J."/>
            <person name="Ruckert C."/>
        </authorList>
    </citation>
    <scope>NUCLEOTIDE SEQUENCE</scope>
    <source>
        <strain evidence="8">CGMCC 1.12987</strain>
    </source>
</reference>
<feature type="domain" description="ABC-2 type transporter transmembrane" evidence="7">
    <location>
        <begin position="27"/>
        <end position="166"/>
    </location>
</feature>
<dbReference type="Gene3D" id="3.40.1710.10">
    <property type="entry name" value="abc type-2 transporter like domain"/>
    <property type="match status" value="1"/>
</dbReference>
<dbReference type="Gene3D" id="1.10.287.950">
    <property type="entry name" value="Methyl-accepting chemotaxis protein"/>
    <property type="match status" value="1"/>
</dbReference>
<reference evidence="8" key="2">
    <citation type="submission" date="2020-09" db="EMBL/GenBank/DDBJ databases">
        <authorList>
            <person name="Sun Q."/>
            <person name="Zhou Y."/>
        </authorList>
    </citation>
    <scope>NUCLEOTIDE SEQUENCE</scope>
    <source>
        <strain evidence="8">CGMCC 1.12987</strain>
    </source>
</reference>
<dbReference type="AlphaFoldDB" id="A0A917CKY7"/>
<dbReference type="InterPro" id="IPR051328">
    <property type="entry name" value="T7SS_ABC-Transporter"/>
</dbReference>
<feature type="domain" description="ABC-2 type transporter transmembrane" evidence="6">
    <location>
        <begin position="488"/>
        <end position="598"/>
    </location>
</feature>
<dbReference type="NCBIfam" id="TIGR03057">
    <property type="entry name" value="xxxLxxG_by_4"/>
    <property type="match status" value="1"/>
</dbReference>
<comment type="subcellular location">
    <subcellularLocation>
        <location evidence="1">Membrane</location>
        <topology evidence="1">Multi-pass membrane protein</topology>
    </subcellularLocation>
</comment>
<dbReference type="InterPro" id="IPR023908">
    <property type="entry name" value="xxxLxxG_rpt"/>
</dbReference>
<keyword evidence="9" id="KW-1185">Reference proteome</keyword>
<dbReference type="Pfam" id="PF01061">
    <property type="entry name" value="ABC2_membrane"/>
    <property type="match status" value="1"/>
</dbReference>
<keyword evidence="4 5" id="KW-0472">Membrane</keyword>
<dbReference type="EMBL" id="BMGR01000002">
    <property type="protein sequence ID" value="GGF92004.1"/>
    <property type="molecule type" value="Genomic_DNA"/>
</dbReference>
<dbReference type="InterPro" id="IPR013525">
    <property type="entry name" value="ABC2_TM"/>
</dbReference>
<sequence>MKKSVLWVITEWRAILHSPKAFIPLLGILFIPVLYSGTYLWAFWDPYAHLENLPVAVVNEDAPVTYEGKTYEIGNDLVEELQKDRKFDWHFVSREEADRGFRNNAYYFEILIPRDFSRNATTLTANQPTPLQLTIQLNEGLNFSVARISQTGVEKIRQQLAQNLTEQYTEAVFADLMDLRSGLQEASDGSAELHNGLKEAASGTDKIVSSVKNGAPSVQQLDRGAAKLSRASGQLSSGAAKLDEASAEIAGGLARLDEGYTAVQAGSGQLVQGLDGIVGGSEKLDGAIASFMKQHPDFNFKEDPSWVQISAIIGQVSEGMVKIQDSMKDLDAGIKEIGTKQQQLAQGAQQFNGKLNEFSAGAAQLDKGISSVAEGTHRLSRSWNDLEGGLQRLAAGERDLVTGSGELSNALAEGAGKLENIHASQPLYEMMANPLRLREESLNPLPNYGTGMAPFFVSVSLFVGALLISTIFPMRDTYGIPPSGRMWFLSKFGVLAFISLGQSLLLSAVLIFVIGLEPIRIADFAWFSFFSSLVFMSIVQLFVTAADNVGRFICIILLVMQLTATSGTFPVELIPEALQGLHAFLPISYTVEGFRSILTTGDYVSLIDDSLVLLLFWIACIALTILLLSLMHRHRTVRAKSE</sequence>
<evidence type="ECO:0000256" key="5">
    <source>
        <dbReference type="SAM" id="Phobius"/>
    </source>
</evidence>
<evidence type="ECO:0000259" key="7">
    <source>
        <dbReference type="Pfam" id="PF12698"/>
    </source>
</evidence>
<evidence type="ECO:0000313" key="8">
    <source>
        <dbReference type="EMBL" id="GGF92004.1"/>
    </source>
</evidence>
<dbReference type="PANTHER" id="PTHR43077:SF5">
    <property type="entry name" value="PHAGE INFECTION PROTEIN"/>
    <property type="match status" value="1"/>
</dbReference>
<evidence type="ECO:0000259" key="6">
    <source>
        <dbReference type="Pfam" id="PF01061"/>
    </source>
</evidence>
<keyword evidence="2 5" id="KW-0812">Transmembrane</keyword>
<dbReference type="InterPro" id="IPR017500">
    <property type="entry name" value="Phage_infect_YhgE_N"/>
</dbReference>
<evidence type="ECO:0000313" key="9">
    <source>
        <dbReference type="Proteomes" id="UP000644756"/>
    </source>
</evidence>
<dbReference type="PANTHER" id="PTHR43077">
    <property type="entry name" value="TRANSPORT PERMEASE YVFS-RELATED"/>
    <property type="match status" value="1"/>
</dbReference>
<dbReference type="InterPro" id="IPR017501">
    <property type="entry name" value="Phage_infect_YhgE_C"/>
</dbReference>
<proteinExistence type="predicted"/>
<gene>
    <name evidence="8" type="ORF">GCM10010916_06680</name>
</gene>
<comment type="caution">
    <text evidence="8">The sequence shown here is derived from an EMBL/GenBank/DDBJ whole genome shotgun (WGS) entry which is preliminary data.</text>
</comment>
<evidence type="ECO:0000256" key="4">
    <source>
        <dbReference type="ARBA" id="ARBA00023136"/>
    </source>
</evidence>